<proteinExistence type="predicted"/>
<dbReference type="AlphaFoldDB" id="A0A1K2HJ64"/>
<evidence type="ECO:0000313" key="1">
    <source>
        <dbReference type="EMBL" id="SFZ76755.1"/>
    </source>
</evidence>
<dbReference type="RefSeq" id="WP_031366353.1">
    <property type="nucleotide sequence ID" value="NZ_FPKS01000019.1"/>
</dbReference>
<dbReference type="Pfam" id="PF05045">
    <property type="entry name" value="RgpF"/>
    <property type="match status" value="1"/>
</dbReference>
<dbReference type="EMBL" id="FPKS01000019">
    <property type="protein sequence ID" value="SFZ76755.1"/>
    <property type="molecule type" value="Genomic_DNA"/>
</dbReference>
<name>A0A1K2HJ64_9LACT</name>
<sequence length="605" mass="70169">MSNNILFYVHYNKFDRLSDHVIFQLEAIRPIYQEIYLISNSRLEASDLEKLSEKGLYDQFLQRENSGYDFSAWSEGIEKYGYDKLATFDNLTIMNDTCFGPFWDFESTFDAFSGKKQVDFWGITNNRAHTVKPENSHSVRLPDHIQSYFVTFKHQVITDSAFKNFFGIVEQLDDVVQVIIRYETAMTKHFEDAGFKSDVLFDTREMPWQNMLTHDFSVFNLPILIQRKIPFLKVKAFMIWSTHPQTPLLVNKLLQTSAYPFTLVANHMSVYDYPDRPYLISYKVLDLPEESTATAPDLRIGIHLHAFYPDLVQEFVANFDQFVGQYELYLTTDTEEKKQELEAMAIPQVKQIISGFKKGRDVLPWMSLSETLSNYDVVGHFHTKKSLDNDWIVGESWRNDISDMLIKPAQTIFSEFSANPDLGIVINDVPTTFNFNYGPSYIGERELAPFKEKIWQQLGYSKQVTLQESSTTVMAYGTMVWYRPKALANLLALDITPDVPMEPLPYTSILHAFERLLVYVAWANGYDYRISKNKALTNGFISNVAQNNMLKVEAISVFDKDKGLYTRIGQKRSVNLLLSTPKYAFRASKYLIKHVLWRLKAKIKR</sequence>
<dbReference type="InterPro" id="IPR007739">
    <property type="entry name" value="RgpF"/>
</dbReference>
<evidence type="ECO:0000313" key="2">
    <source>
        <dbReference type="Proteomes" id="UP000185655"/>
    </source>
</evidence>
<reference evidence="1 2" key="1">
    <citation type="submission" date="2016-11" db="EMBL/GenBank/DDBJ databases">
        <authorList>
            <person name="Jaros S."/>
            <person name="Januszkiewicz K."/>
            <person name="Wedrychowicz H."/>
        </authorList>
    </citation>
    <scope>NUCLEOTIDE SEQUENCE [LARGE SCALE GENOMIC DNA]</scope>
    <source>
        <strain evidence="1 2">DSM 22330</strain>
    </source>
</reference>
<dbReference type="Proteomes" id="UP000185655">
    <property type="component" value="Unassembled WGS sequence"/>
</dbReference>
<keyword evidence="1" id="KW-0808">Transferase</keyword>
<protein>
    <submittedName>
        <fullName evidence="1">Rhamnosyltransferase</fullName>
    </submittedName>
</protein>
<organism evidence="1 2">
    <name type="scientific">Pseudolactococcus chungangensis CAU 28 = DSM 22330</name>
    <dbReference type="NCBI Taxonomy" id="1122154"/>
    <lineage>
        <taxon>Bacteria</taxon>
        <taxon>Bacillati</taxon>
        <taxon>Bacillota</taxon>
        <taxon>Bacilli</taxon>
        <taxon>Lactobacillales</taxon>
        <taxon>Streptococcaceae</taxon>
        <taxon>Pseudolactococcus</taxon>
    </lineage>
</organism>
<dbReference type="STRING" id="1122154.SAMN02746068_02061"/>
<gene>
    <name evidence="1" type="ORF">SAMN02746068_02061</name>
</gene>
<dbReference type="GO" id="GO:0016740">
    <property type="term" value="F:transferase activity"/>
    <property type="evidence" value="ECO:0007669"/>
    <property type="project" value="UniProtKB-KW"/>
</dbReference>
<dbReference type="OrthoDB" id="9815339at2"/>
<accession>A0A1K2HJ64</accession>